<evidence type="ECO:0000259" key="2">
    <source>
        <dbReference type="Pfam" id="PF09917"/>
    </source>
</evidence>
<sequence>MRKTFLSTFGSFAALALTASLAWAQDASPVGLWKTIDDETGKPKSLVRITESNGELRGKVEKLFRDAGEDQNPKCEKCEDVRKDQPIIGMTIITGMKKDGDAYNYSGGQILDPASGKIYKSKMSLGDGGKKLDVRGYVGVPMLGRTQTWVRAE</sequence>
<proteinExistence type="predicted"/>
<reference evidence="3 4" key="1">
    <citation type="submission" date="2023-10" db="EMBL/GenBank/DDBJ databases">
        <title>Noviherbaspirillum sp. CPCC 100848 genome assembly.</title>
        <authorList>
            <person name="Li X.Y."/>
            <person name="Fang X.M."/>
        </authorList>
    </citation>
    <scope>NUCLEOTIDE SEQUENCE [LARGE SCALE GENOMIC DNA]</scope>
    <source>
        <strain evidence="3 4">CPCC 100848</strain>
    </source>
</reference>
<comment type="caution">
    <text evidence="3">The sequence shown here is derived from an EMBL/GenBank/DDBJ whole genome shotgun (WGS) entry which is preliminary data.</text>
</comment>
<dbReference type="PANTHER" id="PTHR36919:SF3">
    <property type="entry name" value="BLL5882 PROTEIN"/>
    <property type="match status" value="1"/>
</dbReference>
<accession>A0ABU6JFR6</accession>
<dbReference type="RefSeq" id="WP_326509183.1">
    <property type="nucleotide sequence ID" value="NZ_JAWIIV010000031.1"/>
</dbReference>
<feature type="signal peptide" evidence="1">
    <location>
        <begin position="1"/>
        <end position="24"/>
    </location>
</feature>
<protein>
    <submittedName>
        <fullName evidence="3">DUF2147 domain-containing protein</fullName>
    </submittedName>
</protein>
<gene>
    <name evidence="3" type="ORF">RY831_25420</name>
</gene>
<dbReference type="EMBL" id="JAWIIV010000031">
    <property type="protein sequence ID" value="MEC4722510.1"/>
    <property type="molecule type" value="Genomic_DNA"/>
</dbReference>
<keyword evidence="4" id="KW-1185">Reference proteome</keyword>
<keyword evidence="1" id="KW-0732">Signal</keyword>
<evidence type="ECO:0000313" key="4">
    <source>
        <dbReference type="Proteomes" id="UP001352263"/>
    </source>
</evidence>
<feature type="domain" description="DUF2147" evidence="2">
    <location>
        <begin position="31"/>
        <end position="151"/>
    </location>
</feature>
<name>A0ABU6JFR6_9BURK</name>
<dbReference type="InterPro" id="IPR019223">
    <property type="entry name" value="DUF2147"/>
</dbReference>
<dbReference type="Gene3D" id="2.40.128.520">
    <property type="match status" value="1"/>
</dbReference>
<dbReference type="PANTHER" id="PTHR36919">
    <property type="entry name" value="BLR1215 PROTEIN"/>
    <property type="match status" value="1"/>
</dbReference>
<evidence type="ECO:0000256" key="1">
    <source>
        <dbReference type="SAM" id="SignalP"/>
    </source>
</evidence>
<dbReference type="Proteomes" id="UP001352263">
    <property type="component" value="Unassembled WGS sequence"/>
</dbReference>
<dbReference type="Pfam" id="PF09917">
    <property type="entry name" value="DUF2147"/>
    <property type="match status" value="1"/>
</dbReference>
<evidence type="ECO:0000313" key="3">
    <source>
        <dbReference type="EMBL" id="MEC4722510.1"/>
    </source>
</evidence>
<feature type="chain" id="PRO_5045216778" evidence="1">
    <location>
        <begin position="25"/>
        <end position="153"/>
    </location>
</feature>
<organism evidence="3 4">
    <name type="scientific">Noviherbaspirillum album</name>
    <dbReference type="NCBI Taxonomy" id="3080276"/>
    <lineage>
        <taxon>Bacteria</taxon>
        <taxon>Pseudomonadati</taxon>
        <taxon>Pseudomonadota</taxon>
        <taxon>Betaproteobacteria</taxon>
        <taxon>Burkholderiales</taxon>
        <taxon>Oxalobacteraceae</taxon>
        <taxon>Noviherbaspirillum</taxon>
    </lineage>
</organism>